<dbReference type="Gene3D" id="3.30.70.270">
    <property type="match status" value="1"/>
</dbReference>
<dbReference type="PANTHER" id="PTHR46404:SF1">
    <property type="entry name" value="DNA POLYMERASE IOTA"/>
    <property type="match status" value="1"/>
</dbReference>
<dbReference type="SUPFAM" id="SSF56672">
    <property type="entry name" value="DNA/RNA polymerases"/>
    <property type="match status" value="1"/>
</dbReference>
<dbReference type="OrthoDB" id="447129at2759"/>
<organism evidence="2 3">
    <name type="scientific">Monascus purpureus</name>
    <name type="common">Red mold</name>
    <name type="synonym">Monascus anka</name>
    <dbReference type="NCBI Taxonomy" id="5098"/>
    <lineage>
        <taxon>Eukaryota</taxon>
        <taxon>Fungi</taxon>
        <taxon>Dikarya</taxon>
        <taxon>Ascomycota</taxon>
        <taxon>Pezizomycotina</taxon>
        <taxon>Eurotiomycetes</taxon>
        <taxon>Eurotiomycetidae</taxon>
        <taxon>Eurotiales</taxon>
        <taxon>Aspergillaceae</taxon>
        <taxon>Monascus</taxon>
    </lineage>
</organism>
<reference evidence="2 3" key="1">
    <citation type="submission" date="2019-06" db="EMBL/GenBank/DDBJ databases">
        <title>Wine fermentation using esterase from Monascus purpureus.</title>
        <authorList>
            <person name="Geng C."/>
            <person name="Zhang Y."/>
        </authorList>
    </citation>
    <scope>NUCLEOTIDE SEQUENCE [LARGE SCALE GENOMIC DNA]</scope>
    <source>
        <strain evidence="2">HQ1</strain>
    </source>
</reference>
<dbReference type="InterPro" id="IPR017961">
    <property type="entry name" value="DNA_pol_Y-fam_little_finger"/>
</dbReference>
<dbReference type="FunFam" id="3.40.1170.60:FF:000006">
    <property type="entry name" value="DNA polymerase iota"/>
    <property type="match status" value="1"/>
</dbReference>
<dbReference type="InterPro" id="IPR036775">
    <property type="entry name" value="DNA_pol_Y-fam_lit_finger_sf"/>
</dbReference>
<sequence>MAVPPTRDDSRIIIHLDYDCFYASVIEAEQPVLKTLPLAIQQKQIIATCNYEARRRGLRKLQLVWEAKKICPDLVVVLGEDLTKFRDASKELYLFLRAFVWGGRVEKLGFDELFLDVTEMIDYTVDILNQNNLGNSFFYLDRLDPTAGFTFDATQFHGPTYPRASSESVPSAAQLTSGSLYTRLLVASHLAGYLRSRLEHQMGYTASAGISTSKLLAKMVGSTHKPNNQTSLLPPYAVAPESGTESSLMNFIDAHEIRKIPGIGSKLAHKLRAYVLAFDPDSNDHLPSPDKKVTVRDIRLFPRMGPVLLEEILGGPGSPKDIGMRVWALIYGVDNSQVIGCRDMPTQISVEDSFRRLEGLENVKKALTLLAASVIRRMRIDLTENAKDLPPHSKPERTWVAYPRTLRLSTRFRSPEETHVRSFNRTSRSVPLPQFVFNLGENVGALAERLVRETLVAMFHKLQPHRSGWNVNLLNVAVTNMVDAAGERKHSSGRDIGKMFRTQETVLEDWKVPEPDYPRCQTGGTDIRSFQPQDQPADVSSYPATELLCKNRGSFDASSLPAWNSPDHIWEDSDEDEAIPSKICPICGTPIPYFAEAAHERYHLVPD</sequence>
<dbReference type="Proteomes" id="UP000319663">
    <property type="component" value="Unassembled WGS sequence"/>
</dbReference>
<dbReference type="GO" id="GO:0003684">
    <property type="term" value="F:damaged DNA binding"/>
    <property type="evidence" value="ECO:0007669"/>
    <property type="project" value="InterPro"/>
</dbReference>
<dbReference type="STRING" id="5098.A0A507QRG6"/>
<keyword evidence="3" id="KW-1185">Reference proteome</keyword>
<dbReference type="AlphaFoldDB" id="A0A507QRG6"/>
<feature type="domain" description="UmuC" evidence="1">
    <location>
        <begin position="13"/>
        <end position="264"/>
    </location>
</feature>
<protein>
    <recommendedName>
        <fullName evidence="1">UmuC domain-containing protein</fullName>
    </recommendedName>
</protein>
<proteinExistence type="predicted"/>
<gene>
    <name evidence="2" type="ORF">MPDQ_001377</name>
</gene>
<dbReference type="GO" id="GO:0070987">
    <property type="term" value="P:error-free translesion synthesis"/>
    <property type="evidence" value="ECO:0007669"/>
    <property type="project" value="UniProtKB-ARBA"/>
</dbReference>
<name>A0A507QRG6_MONPU</name>
<evidence type="ECO:0000259" key="1">
    <source>
        <dbReference type="PROSITE" id="PS50173"/>
    </source>
</evidence>
<evidence type="ECO:0000313" key="2">
    <source>
        <dbReference type="EMBL" id="TQB69795.1"/>
    </source>
</evidence>
<dbReference type="InterPro" id="IPR001126">
    <property type="entry name" value="UmuC"/>
</dbReference>
<dbReference type="InterPro" id="IPR043502">
    <property type="entry name" value="DNA/RNA_pol_sf"/>
</dbReference>
<dbReference type="GO" id="GO:0003887">
    <property type="term" value="F:DNA-directed DNA polymerase activity"/>
    <property type="evidence" value="ECO:0007669"/>
    <property type="project" value="TreeGrafter"/>
</dbReference>
<dbReference type="GO" id="GO:0006281">
    <property type="term" value="P:DNA repair"/>
    <property type="evidence" value="ECO:0007669"/>
    <property type="project" value="InterPro"/>
</dbReference>
<accession>A0A507QRG6</accession>
<dbReference type="Pfam" id="PF11799">
    <property type="entry name" value="IMS_C"/>
    <property type="match status" value="1"/>
</dbReference>
<dbReference type="Gene3D" id="3.30.1490.100">
    <property type="entry name" value="DNA polymerase, Y-family, little finger domain"/>
    <property type="match status" value="1"/>
</dbReference>
<evidence type="ECO:0000313" key="3">
    <source>
        <dbReference type="Proteomes" id="UP000319663"/>
    </source>
</evidence>
<dbReference type="PANTHER" id="PTHR46404">
    <property type="entry name" value="DNA POLYMERASE IOTA"/>
    <property type="match status" value="1"/>
</dbReference>
<dbReference type="Pfam" id="PF00817">
    <property type="entry name" value="IMS"/>
    <property type="match status" value="1"/>
</dbReference>
<dbReference type="InterPro" id="IPR043128">
    <property type="entry name" value="Rev_trsase/Diguanyl_cyclase"/>
</dbReference>
<comment type="caution">
    <text evidence="2">The sequence shown here is derived from an EMBL/GenBank/DDBJ whole genome shotgun (WGS) entry which is preliminary data.</text>
</comment>
<dbReference type="EMBL" id="VIFY01000136">
    <property type="protein sequence ID" value="TQB69795.1"/>
    <property type="molecule type" value="Genomic_DNA"/>
</dbReference>
<dbReference type="PROSITE" id="PS50173">
    <property type="entry name" value="UMUC"/>
    <property type="match status" value="1"/>
</dbReference>
<dbReference type="Gene3D" id="3.40.1170.60">
    <property type="match status" value="1"/>
</dbReference>